<reference evidence="1" key="1">
    <citation type="journal article" date="2013" name="Nature">
        <title>Draft genome of the wheat A-genome progenitor Triticum urartu.</title>
        <authorList>
            <person name="Ling H.Q."/>
            <person name="Zhao S."/>
            <person name="Liu D."/>
            <person name="Wang J."/>
            <person name="Sun H."/>
            <person name="Zhang C."/>
            <person name="Fan H."/>
            <person name="Li D."/>
            <person name="Dong L."/>
            <person name="Tao Y."/>
            <person name="Gao C."/>
            <person name="Wu H."/>
            <person name="Li Y."/>
            <person name="Cui Y."/>
            <person name="Guo X."/>
            <person name="Zheng S."/>
            <person name="Wang B."/>
            <person name="Yu K."/>
            <person name="Liang Q."/>
            <person name="Yang W."/>
            <person name="Lou X."/>
            <person name="Chen J."/>
            <person name="Feng M."/>
            <person name="Jian J."/>
            <person name="Zhang X."/>
            <person name="Luo G."/>
            <person name="Jiang Y."/>
            <person name="Liu J."/>
            <person name="Wang Z."/>
            <person name="Sha Y."/>
            <person name="Zhang B."/>
            <person name="Wu H."/>
            <person name="Tang D."/>
            <person name="Shen Q."/>
            <person name="Xue P."/>
            <person name="Zou S."/>
            <person name="Wang X."/>
            <person name="Liu X."/>
            <person name="Wang F."/>
            <person name="Yang Y."/>
            <person name="An X."/>
            <person name="Dong Z."/>
            <person name="Zhang K."/>
            <person name="Zhang X."/>
            <person name="Luo M.C."/>
            <person name="Dvorak J."/>
            <person name="Tong Y."/>
            <person name="Wang J."/>
            <person name="Yang H."/>
            <person name="Li Z."/>
            <person name="Wang D."/>
            <person name="Zhang A."/>
            <person name="Wang J."/>
        </authorList>
    </citation>
    <scope>NUCLEOTIDE SEQUENCE</scope>
</reference>
<protein>
    <submittedName>
        <fullName evidence="1">Uncharacterized protein</fullName>
    </submittedName>
</protein>
<sequence>MAAWEACKAIVHRVAPDDIVMVRSDGHSTEGRSGVRGWRGEKTDREIEDGRLGSGQITPPLLSLPQEANPHLPGSHATFARLLVSLLRLFLRVYLRLQWDGSKGGEQDGWPADFFEGSGAQGRRRLYHVILADELGLCGSSPMVAGKRCEMLNLGGSIDKCGSTGDGYEVLGGSEYKALLGDGAGEVEYFQSLDERIIKMKGVSDPIKCHCGLEYNVELDRDAMGAR</sequence>
<name>M7Y6T0_TRIUA</name>
<proteinExistence type="predicted"/>
<dbReference type="PANTHER" id="PTHR38353">
    <property type="entry name" value="TROPOMYOSIN"/>
    <property type="match status" value="1"/>
</dbReference>
<dbReference type="PANTHER" id="PTHR38353:SF2">
    <property type="entry name" value="TROPOMYOSIN"/>
    <property type="match status" value="1"/>
</dbReference>
<gene>
    <name evidence="1" type="ORF">TRIUR3_26172</name>
</gene>
<dbReference type="EMBL" id="KD284805">
    <property type="protein sequence ID" value="EMS45578.1"/>
    <property type="molecule type" value="Genomic_DNA"/>
</dbReference>
<organism evidence="1">
    <name type="scientific">Triticum urartu</name>
    <name type="common">Red wild einkorn</name>
    <name type="synonym">Crithodium urartu</name>
    <dbReference type="NCBI Taxonomy" id="4572"/>
    <lineage>
        <taxon>Eukaryota</taxon>
        <taxon>Viridiplantae</taxon>
        <taxon>Streptophyta</taxon>
        <taxon>Embryophyta</taxon>
        <taxon>Tracheophyta</taxon>
        <taxon>Spermatophyta</taxon>
        <taxon>Magnoliopsida</taxon>
        <taxon>Liliopsida</taxon>
        <taxon>Poales</taxon>
        <taxon>Poaceae</taxon>
        <taxon>BOP clade</taxon>
        <taxon>Pooideae</taxon>
        <taxon>Triticodae</taxon>
        <taxon>Triticeae</taxon>
        <taxon>Triticinae</taxon>
        <taxon>Triticum</taxon>
    </lineage>
</organism>
<evidence type="ECO:0000313" key="1">
    <source>
        <dbReference type="EMBL" id="EMS45578.1"/>
    </source>
</evidence>
<dbReference type="AlphaFoldDB" id="M7Y6T0"/>
<accession>M7Y6T0</accession>